<dbReference type="SUPFAM" id="SSF57440">
    <property type="entry name" value="Kringle-like"/>
    <property type="match status" value="1"/>
</dbReference>
<evidence type="ECO:0000259" key="4">
    <source>
        <dbReference type="PROSITE" id="PS50070"/>
    </source>
</evidence>
<reference evidence="5" key="1">
    <citation type="journal article" date="2023" name="Mol. Biol. Evol.">
        <title>Third-Generation Sequencing Reveals the Adaptive Role of the Epigenome in Three Deep-Sea Polychaetes.</title>
        <authorList>
            <person name="Perez M."/>
            <person name="Aroh O."/>
            <person name="Sun Y."/>
            <person name="Lan Y."/>
            <person name="Juniper S.K."/>
            <person name="Young C.R."/>
            <person name="Angers B."/>
            <person name="Qian P.Y."/>
        </authorList>
    </citation>
    <scope>NUCLEOTIDE SEQUENCE</scope>
    <source>
        <strain evidence="5">R07B-5</strain>
    </source>
</reference>
<keyword evidence="2 3" id="KW-1015">Disulfide bond</keyword>
<dbReference type="GO" id="GO:0005615">
    <property type="term" value="C:extracellular space"/>
    <property type="evidence" value="ECO:0007669"/>
    <property type="project" value="TreeGrafter"/>
</dbReference>
<dbReference type="PANTHER" id="PTHR24261:SF7">
    <property type="entry name" value="KRINGLE DOMAIN-CONTAINING PROTEIN"/>
    <property type="match status" value="1"/>
</dbReference>
<dbReference type="GO" id="GO:0005102">
    <property type="term" value="F:signaling receptor binding"/>
    <property type="evidence" value="ECO:0007669"/>
    <property type="project" value="TreeGrafter"/>
</dbReference>
<dbReference type="SMART" id="SM00130">
    <property type="entry name" value="KR"/>
    <property type="match status" value="1"/>
</dbReference>
<dbReference type="PROSITE" id="PS50070">
    <property type="entry name" value="KRINGLE_2"/>
    <property type="match status" value="1"/>
</dbReference>
<comment type="caution">
    <text evidence="3">Lacks conserved residue(s) required for the propagation of feature annotation.</text>
</comment>
<dbReference type="InterPro" id="IPR050759">
    <property type="entry name" value="Serine_protease_kringle"/>
</dbReference>
<dbReference type="Pfam" id="PF00051">
    <property type="entry name" value="Kringle"/>
    <property type="match status" value="1"/>
</dbReference>
<evidence type="ECO:0000313" key="5">
    <source>
        <dbReference type="EMBL" id="KAK2172440.1"/>
    </source>
</evidence>
<proteinExistence type="predicted"/>
<dbReference type="PANTHER" id="PTHR24261">
    <property type="entry name" value="PLASMINOGEN-RELATED"/>
    <property type="match status" value="1"/>
</dbReference>
<feature type="disulfide bond" evidence="3">
    <location>
        <begin position="36"/>
        <end position="75"/>
    </location>
</feature>
<gene>
    <name evidence="5" type="ORF">NP493_959g01081</name>
</gene>
<dbReference type="EMBL" id="JAODUO010000961">
    <property type="protein sequence ID" value="KAK2172440.1"/>
    <property type="molecule type" value="Genomic_DNA"/>
</dbReference>
<name>A0AAD9KKQ0_RIDPI</name>
<dbReference type="Proteomes" id="UP001209878">
    <property type="component" value="Unassembled WGS sequence"/>
</dbReference>
<dbReference type="InterPro" id="IPR013806">
    <property type="entry name" value="Kringle-like"/>
</dbReference>
<protein>
    <recommendedName>
        <fullName evidence="4">Kringle domain-containing protein</fullName>
    </recommendedName>
</protein>
<evidence type="ECO:0000256" key="2">
    <source>
        <dbReference type="ARBA" id="ARBA00023157"/>
    </source>
</evidence>
<dbReference type="GO" id="GO:0004175">
    <property type="term" value="F:endopeptidase activity"/>
    <property type="evidence" value="ECO:0007669"/>
    <property type="project" value="TreeGrafter"/>
</dbReference>
<feature type="domain" description="Kringle" evidence="4">
    <location>
        <begin position="19"/>
        <end position="92"/>
    </location>
</feature>
<organism evidence="5 6">
    <name type="scientific">Ridgeia piscesae</name>
    <name type="common">Tubeworm</name>
    <dbReference type="NCBI Taxonomy" id="27915"/>
    <lineage>
        <taxon>Eukaryota</taxon>
        <taxon>Metazoa</taxon>
        <taxon>Spiralia</taxon>
        <taxon>Lophotrochozoa</taxon>
        <taxon>Annelida</taxon>
        <taxon>Polychaeta</taxon>
        <taxon>Sedentaria</taxon>
        <taxon>Canalipalpata</taxon>
        <taxon>Sabellida</taxon>
        <taxon>Siboglinidae</taxon>
        <taxon>Ridgeia</taxon>
    </lineage>
</organism>
<sequence length="119" mass="13691">MGRNCDVYKAPLNCLTTKDGHDYTAFKNRTESGKQCQYWSTTSPQSHSCNPEEPGNYCRNLWGSGECSSKAAPWCFTTNHKKRWEYCKIPFCKGKGKFATNFRYTYFEIKTLLSSDVVN</sequence>
<evidence type="ECO:0000256" key="1">
    <source>
        <dbReference type="ARBA" id="ARBA00022572"/>
    </source>
</evidence>
<dbReference type="InterPro" id="IPR000001">
    <property type="entry name" value="Kringle"/>
</dbReference>
<keyword evidence="6" id="KW-1185">Reference proteome</keyword>
<accession>A0AAD9KKQ0</accession>
<dbReference type="AlphaFoldDB" id="A0AAD9KKQ0"/>
<evidence type="ECO:0000313" key="6">
    <source>
        <dbReference type="Proteomes" id="UP001209878"/>
    </source>
</evidence>
<comment type="caution">
    <text evidence="5">The sequence shown here is derived from an EMBL/GenBank/DDBJ whole genome shotgun (WGS) entry which is preliminary data.</text>
</comment>
<dbReference type="InterPro" id="IPR038178">
    <property type="entry name" value="Kringle_sf"/>
</dbReference>
<dbReference type="Gene3D" id="2.40.20.10">
    <property type="entry name" value="Plasminogen Kringle 4"/>
    <property type="match status" value="1"/>
</dbReference>
<evidence type="ECO:0000256" key="3">
    <source>
        <dbReference type="PROSITE-ProRule" id="PRU00121"/>
    </source>
</evidence>
<keyword evidence="1 3" id="KW-0420">Kringle</keyword>